<sequence>MPNKKLSVYIIVHFGKIRRGTNRNFAKGEFQH</sequence>
<proteinExistence type="predicted"/>
<comment type="caution">
    <text evidence="1">The sequence shown here is derived from an EMBL/GenBank/DDBJ whole genome shotgun (WGS) entry which is preliminary data.</text>
</comment>
<reference evidence="1" key="1">
    <citation type="journal article" date="2014" name="Front. Microbiol.">
        <title>High frequency of phylogenetically diverse reductive dehalogenase-homologous genes in deep subseafloor sedimentary metagenomes.</title>
        <authorList>
            <person name="Kawai M."/>
            <person name="Futagami T."/>
            <person name="Toyoda A."/>
            <person name="Takaki Y."/>
            <person name="Nishi S."/>
            <person name="Hori S."/>
            <person name="Arai W."/>
            <person name="Tsubouchi T."/>
            <person name="Morono Y."/>
            <person name="Uchiyama I."/>
            <person name="Ito T."/>
            <person name="Fujiyama A."/>
            <person name="Inagaki F."/>
            <person name="Takami H."/>
        </authorList>
    </citation>
    <scope>NUCLEOTIDE SEQUENCE</scope>
    <source>
        <strain evidence="1">Expedition CK06-06</strain>
    </source>
</reference>
<gene>
    <name evidence="1" type="ORF">S12H4_39909</name>
</gene>
<name>X1S8F6_9ZZZZ</name>
<protein>
    <submittedName>
        <fullName evidence="1">Uncharacterized protein</fullName>
    </submittedName>
</protein>
<organism evidence="1">
    <name type="scientific">marine sediment metagenome</name>
    <dbReference type="NCBI Taxonomy" id="412755"/>
    <lineage>
        <taxon>unclassified sequences</taxon>
        <taxon>metagenomes</taxon>
        <taxon>ecological metagenomes</taxon>
    </lineage>
</organism>
<evidence type="ECO:0000313" key="1">
    <source>
        <dbReference type="EMBL" id="GAI89233.1"/>
    </source>
</evidence>
<accession>X1S8F6</accession>
<dbReference type="AlphaFoldDB" id="X1S8F6"/>
<feature type="non-terminal residue" evidence="1">
    <location>
        <position position="32"/>
    </location>
</feature>
<dbReference type="EMBL" id="BARW01024170">
    <property type="protein sequence ID" value="GAI89233.1"/>
    <property type="molecule type" value="Genomic_DNA"/>
</dbReference>